<accession>A0A1I3CSP5</accession>
<organism evidence="2 3">
    <name type="scientific">Halorubrum aquaticum</name>
    <dbReference type="NCBI Taxonomy" id="387340"/>
    <lineage>
        <taxon>Archaea</taxon>
        <taxon>Methanobacteriati</taxon>
        <taxon>Methanobacteriota</taxon>
        <taxon>Stenosarchaea group</taxon>
        <taxon>Halobacteria</taxon>
        <taxon>Halobacteriales</taxon>
        <taxon>Haloferacaceae</taxon>
        <taxon>Halorubrum</taxon>
    </lineage>
</organism>
<feature type="transmembrane region" description="Helical" evidence="1">
    <location>
        <begin position="85"/>
        <end position="104"/>
    </location>
</feature>
<feature type="transmembrane region" description="Helical" evidence="1">
    <location>
        <begin position="110"/>
        <end position="132"/>
    </location>
</feature>
<keyword evidence="1" id="KW-0472">Membrane</keyword>
<dbReference type="EMBL" id="FOPZ01000029">
    <property type="protein sequence ID" value="SFH77552.1"/>
    <property type="molecule type" value="Genomic_DNA"/>
</dbReference>
<dbReference type="OrthoDB" id="177006at2157"/>
<dbReference type="InterPro" id="IPR021414">
    <property type="entry name" value="DUF3054"/>
</dbReference>
<feature type="transmembrane region" description="Helical" evidence="1">
    <location>
        <begin position="14"/>
        <end position="33"/>
    </location>
</feature>
<dbReference type="PANTHER" id="PTHR35283">
    <property type="entry name" value="T12C22.21 PROTEIN"/>
    <property type="match status" value="1"/>
</dbReference>
<feature type="transmembrane region" description="Helical" evidence="1">
    <location>
        <begin position="53"/>
        <end position="73"/>
    </location>
</feature>
<reference evidence="2 3" key="1">
    <citation type="submission" date="2016-10" db="EMBL/GenBank/DDBJ databases">
        <authorList>
            <person name="Varghese N."/>
            <person name="Submissions S."/>
        </authorList>
    </citation>
    <scope>NUCLEOTIDE SEQUENCE [LARGE SCALE GENOMIC DNA]</scope>
    <source>
        <strain evidence="2 3">CGMCC 1.6377</strain>
    </source>
</reference>
<proteinExistence type="predicted"/>
<evidence type="ECO:0000313" key="3">
    <source>
        <dbReference type="Proteomes" id="UP000323537"/>
    </source>
</evidence>
<evidence type="ECO:0000313" key="2">
    <source>
        <dbReference type="EMBL" id="SFH77552.1"/>
    </source>
</evidence>
<dbReference type="Proteomes" id="UP000323537">
    <property type="component" value="Unassembled WGS sequence"/>
</dbReference>
<sequence>MDDQSFLARRLDRAAAPLAIGDVLVLMALLTVGTLSHRPAEFLASNPTYLLGVWAPFLIGWVLLAPLVGAYSAGAVETAKSSVPLVVRSWIPAAAVGFALRAFVFRGGVAPTFVAVILVTGAVALGGWRAVYFRLR</sequence>
<evidence type="ECO:0000256" key="1">
    <source>
        <dbReference type="SAM" id="Phobius"/>
    </source>
</evidence>
<dbReference type="AlphaFoldDB" id="A0A1I3CSP5"/>
<gene>
    <name evidence="2" type="ORF">SAMN04488066_1291</name>
</gene>
<name>A0A1I3CSP5_9EURY</name>
<protein>
    <recommendedName>
        <fullName evidence="4">DUF3054 domain-containing protein</fullName>
    </recommendedName>
</protein>
<dbReference type="Pfam" id="PF11255">
    <property type="entry name" value="DUF3054"/>
    <property type="match status" value="1"/>
</dbReference>
<keyword evidence="1" id="KW-0812">Transmembrane</keyword>
<evidence type="ECO:0008006" key="4">
    <source>
        <dbReference type="Google" id="ProtNLM"/>
    </source>
</evidence>
<keyword evidence="1" id="KW-1133">Transmembrane helix</keyword>
<dbReference type="PANTHER" id="PTHR35283:SF3">
    <property type="entry name" value="T12C22.21 PROTEIN"/>
    <property type="match status" value="1"/>
</dbReference>
<keyword evidence="3" id="KW-1185">Reference proteome</keyword>
<dbReference type="RefSeq" id="WP_149785649.1">
    <property type="nucleotide sequence ID" value="NZ_BAAADP010000003.1"/>
</dbReference>